<dbReference type="OrthoDB" id="8908843at2"/>
<comment type="caution">
    <text evidence="2">The sequence shown here is derived from an EMBL/GenBank/DDBJ whole genome shotgun (WGS) entry which is preliminary data.</text>
</comment>
<dbReference type="AlphaFoldDB" id="K2KLT9"/>
<dbReference type="eggNOG" id="ENOG5032WEH">
    <property type="taxonomic scope" value="Bacteria"/>
</dbReference>
<keyword evidence="1" id="KW-0472">Membrane</keyword>
<keyword evidence="1" id="KW-0812">Transmembrane</keyword>
<dbReference type="PATRIC" id="fig|740709.3.peg.103"/>
<keyword evidence="3" id="KW-1185">Reference proteome</keyword>
<name>K2KLT9_9GAMM</name>
<keyword evidence="1" id="KW-1133">Transmembrane helix</keyword>
<feature type="transmembrane region" description="Helical" evidence="1">
    <location>
        <begin position="84"/>
        <end position="102"/>
    </location>
</feature>
<gene>
    <name evidence="2" type="ORF">A10D4_00520</name>
</gene>
<reference evidence="2 3" key="1">
    <citation type="journal article" date="2012" name="J. Bacteriol.">
        <title>Genome Sequence of Idiomarina xiamenensis Type Strain 10-D-4.</title>
        <authorList>
            <person name="Lai Q."/>
            <person name="Wang L."/>
            <person name="Wang W."/>
            <person name="Shao Z."/>
        </authorList>
    </citation>
    <scope>NUCLEOTIDE SEQUENCE [LARGE SCALE GENOMIC DNA]</scope>
    <source>
        <strain evidence="2 3">10-D-4</strain>
    </source>
</reference>
<proteinExistence type="predicted"/>
<protein>
    <submittedName>
        <fullName evidence="2">Uncharacterized protein</fullName>
    </submittedName>
</protein>
<organism evidence="2 3">
    <name type="scientific">Idiomarina xiamenensis 10-D-4</name>
    <dbReference type="NCBI Taxonomy" id="740709"/>
    <lineage>
        <taxon>Bacteria</taxon>
        <taxon>Pseudomonadati</taxon>
        <taxon>Pseudomonadota</taxon>
        <taxon>Gammaproteobacteria</taxon>
        <taxon>Alteromonadales</taxon>
        <taxon>Idiomarinaceae</taxon>
        <taxon>Idiomarina</taxon>
    </lineage>
</organism>
<evidence type="ECO:0000313" key="3">
    <source>
        <dbReference type="Proteomes" id="UP000014115"/>
    </source>
</evidence>
<feature type="transmembrane region" description="Helical" evidence="1">
    <location>
        <begin position="12"/>
        <end position="33"/>
    </location>
</feature>
<dbReference type="EMBL" id="AMRG01000001">
    <property type="protein sequence ID" value="EKE87532.1"/>
    <property type="molecule type" value="Genomic_DNA"/>
</dbReference>
<dbReference type="Proteomes" id="UP000014115">
    <property type="component" value="Unassembled WGS sequence"/>
</dbReference>
<dbReference type="RefSeq" id="WP_008487030.1">
    <property type="nucleotide sequence ID" value="NZ_AMRG01000001.1"/>
</dbReference>
<evidence type="ECO:0000313" key="2">
    <source>
        <dbReference type="EMBL" id="EKE87532.1"/>
    </source>
</evidence>
<evidence type="ECO:0000256" key="1">
    <source>
        <dbReference type="SAM" id="Phobius"/>
    </source>
</evidence>
<sequence>MQSNITLPTDNVYKFYAFLGILLMLTAAIMFFMRNQYYNSMAFDRFVPMENLKAKGVLKNDEKLELYLYEEKERIARSELDFELLMYFFGFFIGVGFTFYGFRHWHTKIQPQQDRLLDLEIRKLENELKSFDKSV</sequence>
<accession>K2KLT9</accession>